<protein>
    <submittedName>
        <fullName evidence="6">LysR family transcriptional regulator</fullName>
    </submittedName>
</protein>
<evidence type="ECO:0000313" key="7">
    <source>
        <dbReference type="Proteomes" id="UP001165079"/>
    </source>
</evidence>
<evidence type="ECO:0000256" key="3">
    <source>
        <dbReference type="ARBA" id="ARBA00023125"/>
    </source>
</evidence>
<dbReference type="Gene3D" id="3.40.190.10">
    <property type="entry name" value="Periplasmic binding protein-like II"/>
    <property type="match status" value="2"/>
</dbReference>
<dbReference type="SUPFAM" id="SSF46785">
    <property type="entry name" value="Winged helix' DNA-binding domain"/>
    <property type="match status" value="1"/>
</dbReference>
<dbReference type="Gene3D" id="1.10.10.10">
    <property type="entry name" value="Winged helix-like DNA-binding domain superfamily/Winged helix DNA-binding domain"/>
    <property type="match status" value="1"/>
</dbReference>
<dbReference type="SUPFAM" id="SSF53850">
    <property type="entry name" value="Periplasmic binding protein-like II"/>
    <property type="match status" value="1"/>
</dbReference>
<dbReference type="PANTHER" id="PTHR30346">
    <property type="entry name" value="TRANSCRIPTIONAL DUAL REGULATOR HCAR-RELATED"/>
    <property type="match status" value="1"/>
</dbReference>
<dbReference type="InterPro" id="IPR005119">
    <property type="entry name" value="LysR_subst-bd"/>
</dbReference>
<keyword evidence="4" id="KW-0804">Transcription</keyword>
<dbReference type="RefSeq" id="WP_285667644.1">
    <property type="nucleotide sequence ID" value="NZ_BSTX01000009.1"/>
</dbReference>
<dbReference type="PROSITE" id="PS50931">
    <property type="entry name" value="HTH_LYSR"/>
    <property type="match status" value="1"/>
</dbReference>
<evidence type="ECO:0000256" key="1">
    <source>
        <dbReference type="ARBA" id="ARBA00009437"/>
    </source>
</evidence>
<dbReference type="GO" id="GO:0003677">
    <property type="term" value="F:DNA binding"/>
    <property type="evidence" value="ECO:0007669"/>
    <property type="project" value="UniProtKB-KW"/>
</dbReference>
<accession>A0A9W6STI9</accession>
<dbReference type="InterPro" id="IPR036388">
    <property type="entry name" value="WH-like_DNA-bd_sf"/>
</dbReference>
<dbReference type="Pfam" id="PF03466">
    <property type="entry name" value="LysR_substrate"/>
    <property type="match status" value="1"/>
</dbReference>
<dbReference type="EMBL" id="BSTX01000009">
    <property type="protein sequence ID" value="GLZ82068.1"/>
    <property type="molecule type" value="Genomic_DNA"/>
</dbReference>
<evidence type="ECO:0000313" key="6">
    <source>
        <dbReference type="EMBL" id="GLZ82068.1"/>
    </source>
</evidence>
<keyword evidence="3" id="KW-0238">DNA-binding</keyword>
<comment type="similarity">
    <text evidence="1">Belongs to the LysR transcriptional regulatory family.</text>
</comment>
<dbReference type="GO" id="GO:0032993">
    <property type="term" value="C:protein-DNA complex"/>
    <property type="evidence" value="ECO:0007669"/>
    <property type="project" value="TreeGrafter"/>
</dbReference>
<sequence length="296" mass="31562">MDLHLLRVLLELHQHGTMRATAEATGYGTSTISVQLAALEKQAGAALLERSGRTVRFTPAGRRLVEHAGQILAAVESAKADLSASGPASGVLRVAGSASALSGDLIPVAAELKRTHPALRLELQEREPAEVSALLAEDAVDLGFVYDFDVVPKFADNGAHVRQTCDTPMRLAVPSCMARVESFAELRDEPWVVNSRGEDDTELVERVCGLAGFAPFVAHKADSLGLVLDFVAADLGVALVPAHVPPREGVIVMPSPGLEPRRRMFAVTRPGRHTWPAIALVTEAVVGRTRTLPVFP</sequence>
<keyword evidence="7" id="KW-1185">Reference proteome</keyword>
<dbReference type="GO" id="GO:0003700">
    <property type="term" value="F:DNA-binding transcription factor activity"/>
    <property type="evidence" value="ECO:0007669"/>
    <property type="project" value="InterPro"/>
</dbReference>
<proteinExistence type="inferred from homology"/>
<dbReference type="AlphaFoldDB" id="A0A9W6STI9"/>
<keyword evidence="2" id="KW-0805">Transcription regulation</keyword>
<gene>
    <name evidence="6" type="ORF">Afil01_68750</name>
</gene>
<name>A0A9W6STI9_9ACTN</name>
<organism evidence="6 7">
    <name type="scientific">Actinorhabdospora filicis</name>
    <dbReference type="NCBI Taxonomy" id="1785913"/>
    <lineage>
        <taxon>Bacteria</taxon>
        <taxon>Bacillati</taxon>
        <taxon>Actinomycetota</taxon>
        <taxon>Actinomycetes</taxon>
        <taxon>Micromonosporales</taxon>
        <taxon>Micromonosporaceae</taxon>
        <taxon>Actinorhabdospora</taxon>
    </lineage>
</organism>
<evidence type="ECO:0000259" key="5">
    <source>
        <dbReference type="PROSITE" id="PS50931"/>
    </source>
</evidence>
<dbReference type="PANTHER" id="PTHR30346:SF29">
    <property type="entry name" value="LYSR SUBSTRATE-BINDING"/>
    <property type="match status" value="1"/>
</dbReference>
<feature type="domain" description="HTH lysR-type" evidence="5">
    <location>
        <begin position="1"/>
        <end position="58"/>
    </location>
</feature>
<comment type="caution">
    <text evidence="6">The sequence shown here is derived from an EMBL/GenBank/DDBJ whole genome shotgun (WGS) entry which is preliminary data.</text>
</comment>
<evidence type="ECO:0000256" key="2">
    <source>
        <dbReference type="ARBA" id="ARBA00023015"/>
    </source>
</evidence>
<evidence type="ECO:0000256" key="4">
    <source>
        <dbReference type="ARBA" id="ARBA00023163"/>
    </source>
</evidence>
<dbReference type="Proteomes" id="UP001165079">
    <property type="component" value="Unassembled WGS sequence"/>
</dbReference>
<dbReference type="Pfam" id="PF00126">
    <property type="entry name" value="HTH_1"/>
    <property type="match status" value="1"/>
</dbReference>
<dbReference type="InterPro" id="IPR036390">
    <property type="entry name" value="WH_DNA-bd_sf"/>
</dbReference>
<dbReference type="InterPro" id="IPR000847">
    <property type="entry name" value="LysR_HTH_N"/>
</dbReference>
<reference evidence="6" key="1">
    <citation type="submission" date="2023-03" db="EMBL/GenBank/DDBJ databases">
        <title>Actinorhabdospora filicis NBRC 111898.</title>
        <authorList>
            <person name="Ichikawa N."/>
            <person name="Sato H."/>
            <person name="Tonouchi N."/>
        </authorList>
    </citation>
    <scope>NUCLEOTIDE SEQUENCE</scope>
    <source>
        <strain evidence="6">NBRC 111898</strain>
    </source>
</reference>